<accession>S9W378</accession>
<dbReference type="Pfam" id="PF00348">
    <property type="entry name" value="polyprenyl_synt"/>
    <property type="match status" value="1"/>
</dbReference>
<name>S9W378_9TRYP</name>
<dbReference type="OrthoDB" id="10257492at2759"/>
<evidence type="ECO:0000313" key="6">
    <source>
        <dbReference type="Proteomes" id="UP000015354"/>
    </source>
</evidence>
<dbReference type="Proteomes" id="UP000015354">
    <property type="component" value="Unassembled WGS sequence"/>
</dbReference>
<dbReference type="GO" id="GO:0004337">
    <property type="term" value="F:(2E,6E)-farnesyl diphosphate synthase activity"/>
    <property type="evidence" value="ECO:0007669"/>
    <property type="project" value="TreeGrafter"/>
</dbReference>
<dbReference type="PANTHER" id="PTHR11525">
    <property type="entry name" value="FARNESYL-PYROPHOSPHATE SYNTHETASE"/>
    <property type="match status" value="1"/>
</dbReference>
<keyword evidence="3" id="KW-0479">Metal-binding</keyword>
<dbReference type="GO" id="GO:0045337">
    <property type="term" value="P:farnesyl diphosphate biosynthetic process"/>
    <property type="evidence" value="ECO:0007669"/>
    <property type="project" value="TreeGrafter"/>
</dbReference>
<keyword evidence="4" id="KW-0460">Magnesium</keyword>
<keyword evidence="2" id="KW-0808">Transferase</keyword>
<evidence type="ECO:0000313" key="5">
    <source>
        <dbReference type="EMBL" id="EPY33801.1"/>
    </source>
</evidence>
<keyword evidence="6" id="KW-1185">Reference proteome</keyword>
<dbReference type="EMBL" id="ATMH01001965">
    <property type="protein sequence ID" value="EPY33801.1"/>
    <property type="molecule type" value="Genomic_DNA"/>
</dbReference>
<comment type="caution">
    <text evidence="5">The sequence shown here is derived from an EMBL/GenBank/DDBJ whole genome shotgun (WGS) entry which is preliminary data.</text>
</comment>
<dbReference type="InterPro" id="IPR033749">
    <property type="entry name" value="Polyprenyl_synt_CS"/>
</dbReference>
<evidence type="ECO:0000256" key="1">
    <source>
        <dbReference type="ARBA" id="ARBA00001946"/>
    </source>
</evidence>
<protein>
    <submittedName>
        <fullName evidence="5">Farnesyl diphosphate synthase</fullName>
    </submittedName>
</protein>
<dbReference type="InterPro" id="IPR008949">
    <property type="entry name" value="Isoprenoid_synthase_dom_sf"/>
</dbReference>
<sequence>MVDSGMLDAHVERSNTADYVEYTTFNYNRIVKHKTAYYTYWLPLQMGLIVSETTDRVDATQLHEVAMRMGEYFQVQDDVMDAFTPPEKLGKIGMDIEDAKCSWLATTFLESASEAQIQTFKANYGVNDAEKVAVIKQLYRDTDLLGKFKQYEEGVVAAVEGIIQAMEGSSPFFAESVRTLWGKTYKREK</sequence>
<organism evidence="5 6">
    <name type="scientific">Strigomonas culicis</name>
    <dbReference type="NCBI Taxonomy" id="28005"/>
    <lineage>
        <taxon>Eukaryota</taxon>
        <taxon>Discoba</taxon>
        <taxon>Euglenozoa</taxon>
        <taxon>Kinetoplastea</taxon>
        <taxon>Metakinetoplastina</taxon>
        <taxon>Trypanosomatida</taxon>
        <taxon>Trypanosomatidae</taxon>
        <taxon>Strigomonadinae</taxon>
        <taxon>Strigomonas</taxon>
    </lineage>
</organism>
<dbReference type="GO" id="GO:0004161">
    <property type="term" value="F:dimethylallyltranstransferase activity"/>
    <property type="evidence" value="ECO:0007669"/>
    <property type="project" value="TreeGrafter"/>
</dbReference>
<dbReference type="InterPro" id="IPR039702">
    <property type="entry name" value="FPS1-like"/>
</dbReference>
<reference evidence="5 6" key="1">
    <citation type="journal article" date="2013" name="PLoS ONE">
        <title>Predicting the Proteins of Angomonas deanei, Strigomonas culicis and Their Respective Endosymbionts Reveals New Aspects of the Trypanosomatidae Family.</title>
        <authorList>
            <person name="Motta M.C."/>
            <person name="Martins A.C."/>
            <person name="de Souza S.S."/>
            <person name="Catta-Preta C.M."/>
            <person name="Silva R."/>
            <person name="Klein C.C."/>
            <person name="de Almeida L.G."/>
            <person name="de Lima Cunha O."/>
            <person name="Ciapina L.P."/>
            <person name="Brocchi M."/>
            <person name="Colabardini A.C."/>
            <person name="de Araujo Lima B."/>
            <person name="Machado C.R."/>
            <person name="de Almeida Soares C.M."/>
            <person name="Probst C.M."/>
            <person name="de Menezes C.B."/>
            <person name="Thompson C.E."/>
            <person name="Bartholomeu D.C."/>
            <person name="Gradia D.F."/>
            <person name="Pavoni D.P."/>
            <person name="Grisard E.C."/>
            <person name="Fantinatti-Garboggini F."/>
            <person name="Marchini F.K."/>
            <person name="Rodrigues-Luiz G.F."/>
            <person name="Wagner G."/>
            <person name="Goldman G.H."/>
            <person name="Fietto J.L."/>
            <person name="Elias M.C."/>
            <person name="Goldman M.H."/>
            <person name="Sagot M.F."/>
            <person name="Pereira M."/>
            <person name="Stoco P.H."/>
            <person name="de Mendonca-Neto R.P."/>
            <person name="Teixeira S.M."/>
            <person name="Maciel T.E."/>
            <person name="de Oliveira Mendes T.A."/>
            <person name="Urmenyi T.P."/>
            <person name="de Souza W."/>
            <person name="Schenkman S."/>
            <person name="de Vasconcelos A.T."/>
        </authorList>
    </citation>
    <scope>NUCLEOTIDE SEQUENCE [LARGE SCALE GENOMIC DNA]</scope>
</reference>
<dbReference type="SUPFAM" id="SSF48576">
    <property type="entry name" value="Terpenoid synthases"/>
    <property type="match status" value="1"/>
</dbReference>
<gene>
    <name evidence="5" type="ORF">STCU_01965</name>
</gene>
<proteinExistence type="predicted"/>
<evidence type="ECO:0000256" key="2">
    <source>
        <dbReference type="ARBA" id="ARBA00022679"/>
    </source>
</evidence>
<dbReference type="GO" id="GO:0005737">
    <property type="term" value="C:cytoplasm"/>
    <property type="evidence" value="ECO:0007669"/>
    <property type="project" value="TreeGrafter"/>
</dbReference>
<dbReference type="PROSITE" id="PS00444">
    <property type="entry name" value="POLYPRENYL_SYNTHASE_2"/>
    <property type="match status" value="1"/>
</dbReference>
<dbReference type="AlphaFoldDB" id="S9W378"/>
<dbReference type="PANTHER" id="PTHR11525:SF0">
    <property type="entry name" value="FARNESYL PYROPHOSPHATE SYNTHASE"/>
    <property type="match status" value="1"/>
</dbReference>
<evidence type="ECO:0000256" key="4">
    <source>
        <dbReference type="ARBA" id="ARBA00022842"/>
    </source>
</evidence>
<dbReference type="InterPro" id="IPR000092">
    <property type="entry name" value="Polyprenyl_synt"/>
</dbReference>
<dbReference type="GO" id="GO:0046872">
    <property type="term" value="F:metal ion binding"/>
    <property type="evidence" value="ECO:0007669"/>
    <property type="project" value="UniProtKB-KW"/>
</dbReference>
<evidence type="ECO:0000256" key="3">
    <source>
        <dbReference type="ARBA" id="ARBA00022723"/>
    </source>
</evidence>
<comment type="cofactor">
    <cofactor evidence="1">
        <name>Mg(2+)</name>
        <dbReference type="ChEBI" id="CHEBI:18420"/>
    </cofactor>
</comment>
<dbReference type="Gene3D" id="1.10.600.10">
    <property type="entry name" value="Farnesyl Diphosphate Synthase"/>
    <property type="match status" value="1"/>
</dbReference>